<dbReference type="InterPro" id="IPR001708">
    <property type="entry name" value="YidC/ALB3/OXA1/COX18"/>
</dbReference>
<feature type="domain" description="Membrane insertase YidC/Oxa/ALB C-terminal" evidence="14">
    <location>
        <begin position="54"/>
        <end position="240"/>
    </location>
</feature>
<dbReference type="PANTHER" id="PTHR12428:SF65">
    <property type="entry name" value="CYTOCHROME C OXIDASE ASSEMBLY PROTEIN COX18, MITOCHONDRIAL"/>
    <property type="match status" value="1"/>
</dbReference>
<comment type="subcellular location">
    <subcellularLocation>
        <location evidence="1 12">Cell membrane</location>
        <topology evidence="1 12">Multi-pass membrane protein</topology>
    </subcellularLocation>
</comment>
<dbReference type="GO" id="GO:0015031">
    <property type="term" value="P:protein transport"/>
    <property type="evidence" value="ECO:0007669"/>
    <property type="project" value="UniProtKB-KW"/>
</dbReference>
<evidence type="ECO:0000256" key="3">
    <source>
        <dbReference type="ARBA" id="ARBA00022475"/>
    </source>
</evidence>
<evidence type="ECO:0000256" key="12">
    <source>
        <dbReference type="HAMAP-Rule" id="MF_01811"/>
    </source>
</evidence>
<evidence type="ECO:0000256" key="1">
    <source>
        <dbReference type="ARBA" id="ARBA00004651"/>
    </source>
</evidence>
<dbReference type="EMBL" id="QWEI01000007">
    <property type="protein sequence ID" value="RHW34903.1"/>
    <property type="molecule type" value="Genomic_DNA"/>
</dbReference>
<evidence type="ECO:0000256" key="9">
    <source>
        <dbReference type="ARBA" id="ARBA00023139"/>
    </source>
</evidence>
<evidence type="ECO:0000313" key="16">
    <source>
        <dbReference type="Proteomes" id="UP000265692"/>
    </source>
</evidence>
<keyword evidence="11 12" id="KW-0449">Lipoprotein</keyword>
<feature type="chain" id="PRO_5017431333" description="Membrane protein insertase YidC" evidence="13">
    <location>
        <begin position="23"/>
        <end position="254"/>
    </location>
</feature>
<organism evidence="15 16">
    <name type="scientific">Ureibacillus yapensis</name>
    <dbReference type="NCBI Taxonomy" id="2304605"/>
    <lineage>
        <taxon>Bacteria</taxon>
        <taxon>Bacillati</taxon>
        <taxon>Bacillota</taxon>
        <taxon>Bacilli</taxon>
        <taxon>Bacillales</taxon>
        <taxon>Caryophanaceae</taxon>
        <taxon>Ureibacillus</taxon>
    </lineage>
</organism>
<dbReference type="GO" id="GO:0032977">
    <property type="term" value="F:membrane insertase activity"/>
    <property type="evidence" value="ECO:0007669"/>
    <property type="project" value="InterPro"/>
</dbReference>
<dbReference type="InterPro" id="IPR028055">
    <property type="entry name" value="YidC/Oxa/ALB_C"/>
</dbReference>
<keyword evidence="5 12" id="KW-0732">Signal</keyword>
<dbReference type="GO" id="GO:0005886">
    <property type="term" value="C:plasma membrane"/>
    <property type="evidence" value="ECO:0007669"/>
    <property type="project" value="UniProtKB-SubCell"/>
</dbReference>
<evidence type="ECO:0000259" key="14">
    <source>
        <dbReference type="Pfam" id="PF02096"/>
    </source>
</evidence>
<feature type="transmembrane region" description="Helical" evidence="12">
    <location>
        <begin position="54"/>
        <end position="74"/>
    </location>
</feature>
<dbReference type="Proteomes" id="UP000265692">
    <property type="component" value="Unassembled WGS sequence"/>
</dbReference>
<feature type="transmembrane region" description="Helical" evidence="12">
    <location>
        <begin position="129"/>
        <end position="151"/>
    </location>
</feature>
<name>A0A396S5P6_9BACL</name>
<comment type="function">
    <text evidence="12">Required for the insertion and/or proper folding and/or complex formation of integral membrane proteins into the membrane. Involved in integration of membrane proteins that insert both dependently and independently of the Sec translocase complex, as well as at least some lipoproteins.</text>
</comment>
<dbReference type="AlphaFoldDB" id="A0A396S5P6"/>
<dbReference type="PROSITE" id="PS51257">
    <property type="entry name" value="PROKAR_LIPOPROTEIN"/>
    <property type="match status" value="1"/>
</dbReference>
<dbReference type="CDD" id="cd20070">
    <property type="entry name" value="5TM_YidC_Alb3"/>
    <property type="match status" value="1"/>
</dbReference>
<dbReference type="InterPro" id="IPR047196">
    <property type="entry name" value="YidC_ALB_C"/>
</dbReference>
<keyword evidence="10 12" id="KW-0143">Chaperone</keyword>
<dbReference type="OrthoDB" id="9780552at2"/>
<comment type="similarity">
    <text evidence="12">Belongs to the OXA1/ALB3/YidC family. Type 2 subfamily.</text>
</comment>
<dbReference type="NCBIfam" id="TIGR03592">
    <property type="entry name" value="yidC_oxa1_cterm"/>
    <property type="match status" value="1"/>
</dbReference>
<accession>A0A396S5P6</accession>
<dbReference type="HAMAP" id="MF_01811">
    <property type="entry name" value="YidC_type2"/>
    <property type="match status" value="1"/>
</dbReference>
<keyword evidence="8 12" id="KW-0472">Membrane</keyword>
<evidence type="ECO:0000256" key="10">
    <source>
        <dbReference type="ARBA" id="ARBA00023186"/>
    </source>
</evidence>
<keyword evidence="9" id="KW-0564">Palmitate</keyword>
<dbReference type="Pfam" id="PF02096">
    <property type="entry name" value="60KD_IMP"/>
    <property type="match status" value="1"/>
</dbReference>
<dbReference type="InterPro" id="IPR023060">
    <property type="entry name" value="YidC/YidC1/YidC2_Firmicutes"/>
</dbReference>
<gene>
    <name evidence="12 15" type="primary">yidC</name>
    <name evidence="15" type="ORF">D1B33_12700</name>
</gene>
<evidence type="ECO:0000256" key="4">
    <source>
        <dbReference type="ARBA" id="ARBA00022692"/>
    </source>
</evidence>
<keyword evidence="3 12" id="KW-1003">Cell membrane</keyword>
<keyword evidence="4 12" id="KW-0812">Transmembrane</keyword>
<dbReference type="PANTHER" id="PTHR12428">
    <property type="entry name" value="OXA1"/>
    <property type="match status" value="1"/>
</dbReference>
<keyword evidence="7 12" id="KW-1133">Transmembrane helix</keyword>
<keyword evidence="2 12" id="KW-0813">Transport</keyword>
<evidence type="ECO:0000256" key="6">
    <source>
        <dbReference type="ARBA" id="ARBA00022927"/>
    </source>
</evidence>
<sequence>MKKLKLFSMLGLMLLVLTGCQAVENQEGFFYDTFVKPMNWLLHFLGNDIFNGSYGLAIIAITVVIRLILMPFMLKNYRRQSQMKSKMDVVKPKMDEIQERLKAAQTKEEQMAIQQEMLGLYREHGINPLNMGCLPIVIQMPVIMGLYFAILYSQDVKTHEFLWFDLGTPDIVMTIIAGIVYFVQAKVSLWTVPEAQQAQMKLMIYISPIMIVFISFTSMAALPLYWSVSGLLLIIQTYIGRKYYSEHPEAAAKP</sequence>
<protein>
    <recommendedName>
        <fullName evidence="12">Membrane protein insertase YidC</fullName>
    </recommendedName>
    <alternativeName>
        <fullName evidence="12">Foldase YidC</fullName>
    </alternativeName>
    <alternativeName>
        <fullName evidence="12">Membrane integrase YidC</fullName>
    </alternativeName>
    <alternativeName>
        <fullName evidence="12">Membrane protein YidC</fullName>
    </alternativeName>
</protein>
<evidence type="ECO:0000256" key="13">
    <source>
        <dbReference type="SAM" id="SignalP"/>
    </source>
</evidence>
<keyword evidence="16" id="KW-1185">Reference proteome</keyword>
<keyword evidence="6 12" id="KW-0653">Protein transport</keyword>
<evidence type="ECO:0000313" key="15">
    <source>
        <dbReference type="EMBL" id="RHW34903.1"/>
    </source>
</evidence>
<comment type="caution">
    <text evidence="15">The sequence shown here is derived from an EMBL/GenBank/DDBJ whole genome shotgun (WGS) entry which is preliminary data.</text>
</comment>
<dbReference type="GO" id="GO:0051205">
    <property type="term" value="P:protein insertion into membrane"/>
    <property type="evidence" value="ECO:0007669"/>
    <property type="project" value="TreeGrafter"/>
</dbReference>
<feature type="signal peptide" evidence="13">
    <location>
        <begin position="1"/>
        <end position="22"/>
    </location>
</feature>
<evidence type="ECO:0000256" key="5">
    <source>
        <dbReference type="ARBA" id="ARBA00022729"/>
    </source>
</evidence>
<proteinExistence type="inferred from homology"/>
<evidence type="ECO:0000256" key="7">
    <source>
        <dbReference type="ARBA" id="ARBA00022989"/>
    </source>
</evidence>
<evidence type="ECO:0000256" key="8">
    <source>
        <dbReference type="ARBA" id="ARBA00023136"/>
    </source>
</evidence>
<feature type="transmembrane region" description="Helical" evidence="12">
    <location>
        <begin position="171"/>
        <end position="190"/>
    </location>
</feature>
<reference evidence="15 16" key="1">
    <citation type="submission" date="2018-08" db="EMBL/GenBank/DDBJ databases">
        <title>Lysinibacillus sp. YLB-03 draft genome sequence.</title>
        <authorList>
            <person name="Yu L."/>
        </authorList>
    </citation>
    <scope>NUCLEOTIDE SEQUENCE [LARGE SCALE GENOMIC DNA]</scope>
    <source>
        <strain evidence="15 16">YLB-03</strain>
    </source>
</reference>
<evidence type="ECO:0000256" key="2">
    <source>
        <dbReference type="ARBA" id="ARBA00022448"/>
    </source>
</evidence>
<feature type="transmembrane region" description="Helical" evidence="12">
    <location>
        <begin position="202"/>
        <end position="226"/>
    </location>
</feature>
<dbReference type="RefSeq" id="WP_118876777.1">
    <property type="nucleotide sequence ID" value="NZ_QWEI01000007.1"/>
</dbReference>
<evidence type="ECO:0000256" key="11">
    <source>
        <dbReference type="ARBA" id="ARBA00023288"/>
    </source>
</evidence>